<keyword evidence="7" id="KW-0406">Ion transport</keyword>
<dbReference type="PRINTS" id="PR00182">
    <property type="entry name" value="ECOLNEIPORIN"/>
</dbReference>
<dbReference type="GO" id="GO:0046930">
    <property type="term" value="C:pore complex"/>
    <property type="evidence" value="ECO:0007669"/>
    <property type="project" value="UniProtKB-KW"/>
</dbReference>
<gene>
    <name evidence="13" type="ordered locus">Daro_3474</name>
</gene>
<sequence>MQKKIIALAIAGLASTAAFAQSNVTIYGVADATFDSVKATKGSSASEQAAFVTRQRVTANSSYIGFKGVEDLGNGLKAVFQFENGINNDNSSAGSWNNRDSYVGLSGGFGTVVAGNLTGPTRAVGAKYDVNQGATGIGANAALLGKLGTIAGDSGASAFDQRISNAVAYVSPTVAGFTGVIGYSTGLSSAAIAGTAAAVIGTNREATGAGDVQFNTARTLGLGYANGPISVDYAYTRVGLKDAQNDLQDHRLGFLFSQGWGSVGLLAERTSLQATTGNLTQNVFYVPVKVNVGKGRVIGQFGHAGNVKNTVASEGANHYVLGYEHDLSKRTTLKLVYSQINNKEGSNYDYLYGAGNANSTATNTSGVANDANVKGISLGLRHAF</sequence>
<dbReference type="AlphaFoldDB" id="Q47AC8"/>
<evidence type="ECO:0000256" key="2">
    <source>
        <dbReference type="ARBA" id="ARBA00011233"/>
    </source>
</evidence>
<evidence type="ECO:0000313" key="13">
    <source>
        <dbReference type="EMBL" id="AAZ48203.1"/>
    </source>
</evidence>
<protein>
    <submittedName>
        <fullName evidence="13">Porin, Gram-negative type</fullName>
    </submittedName>
</protein>
<keyword evidence="3" id="KW-0813">Transport</keyword>
<keyword evidence="4" id="KW-1134">Transmembrane beta strand</keyword>
<dbReference type="Gene3D" id="2.40.160.10">
    <property type="entry name" value="Porin"/>
    <property type="match status" value="1"/>
</dbReference>
<evidence type="ECO:0000256" key="8">
    <source>
        <dbReference type="ARBA" id="ARBA00023114"/>
    </source>
</evidence>
<feature type="chain" id="PRO_5004233259" evidence="11">
    <location>
        <begin position="21"/>
        <end position="384"/>
    </location>
</feature>
<comment type="subcellular location">
    <subcellularLocation>
        <location evidence="1">Cell outer membrane</location>
        <topology evidence="1">Multi-pass membrane protein</topology>
    </subcellularLocation>
</comment>
<dbReference type="GO" id="GO:0015288">
    <property type="term" value="F:porin activity"/>
    <property type="evidence" value="ECO:0007669"/>
    <property type="project" value="UniProtKB-KW"/>
</dbReference>
<dbReference type="InterPro" id="IPR033900">
    <property type="entry name" value="Gram_neg_porin_domain"/>
</dbReference>
<accession>Q47AC8</accession>
<keyword evidence="10" id="KW-0998">Cell outer membrane</keyword>
<dbReference type="PANTHER" id="PTHR34501">
    <property type="entry name" value="PROTEIN YDDL-RELATED"/>
    <property type="match status" value="1"/>
</dbReference>
<evidence type="ECO:0000256" key="1">
    <source>
        <dbReference type="ARBA" id="ARBA00004571"/>
    </source>
</evidence>
<keyword evidence="8" id="KW-0626">Porin</keyword>
<dbReference type="KEGG" id="dar:Daro_3474"/>
<feature type="signal peptide" evidence="11">
    <location>
        <begin position="1"/>
        <end position="20"/>
    </location>
</feature>
<dbReference type="SUPFAM" id="SSF56935">
    <property type="entry name" value="Porins"/>
    <property type="match status" value="1"/>
</dbReference>
<dbReference type="PRINTS" id="PR00184">
    <property type="entry name" value="NEISSPPORIN"/>
</dbReference>
<evidence type="ECO:0000256" key="11">
    <source>
        <dbReference type="SAM" id="SignalP"/>
    </source>
</evidence>
<dbReference type="HOGENOM" id="CLU_038238_1_1_4"/>
<reference evidence="13" key="1">
    <citation type="submission" date="2005-08" db="EMBL/GenBank/DDBJ databases">
        <title>Complete sequence of Dechloromonas aromatica RCB.</title>
        <authorList>
            <person name="Salinero K.K."/>
            <person name="Copeland A."/>
            <person name="Lucas S."/>
            <person name="Lapidus A."/>
            <person name="Barry K."/>
            <person name="Detter J.C."/>
            <person name="Glavina T."/>
            <person name="Hammon N."/>
            <person name="Israni S."/>
            <person name="Pitluck S."/>
            <person name="Di Bartolo G."/>
            <person name="Trong S."/>
            <person name="Schmutz J."/>
            <person name="Larimer F."/>
            <person name="Land M."/>
            <person name="Ivanova N."/>
            <person name="Richardson P."/>
        </authorList>
    </citation>
    <scope>NUCLEOTIDE SEQUENCE</scope>
    <source>
        <strain evidence="13">RCB</strain>
    </source>
</reference>
<dbReference type="STRING" id="159087.Daro_3474"/>
<evidence type="ECO:0000256" key="5">
    <source>
        <dbReference type="ARBA" id="ARBA00022692"/>
    </source>
</evidence>
<dbReference type="InterPro" id="IPR002299">
    <property type="entry name" value="Porin_Neis"/>
</dbReference>
<evidence type="ECO:0000256" key="10">
    <source>
        <dbReference type="ARBA" id="ARBA00023237"/>
    </source>
</evidence>
<evidence type="ECO:0000256" key="6">
    <source>
        <dbReference type="ARBA" id="ARBA00022729"/>
    </source>
</evidence>
<dbReference type="InterPro" id="IPR023614">
    <property type="entry name" value="Porin_dom_sf"/>
</dbReference>
<dbReference type="GO" id="GO:0034220">
    <property type="term" value="P:monoatomic ion transmembrane transport"/>
    <property type="evidence" value="ECO:0007669"/>
    <property type="project" value="InterPro"/>
</dbReference>
<dbReference type="Pfam" id="PF13609">
    <property type="entry name" value="Porin_4"/>
    <property type="match status" value="1"/>
</dbReference>
<evidence type="ECO:0000259" key="12">
    <source>
        <dbReference type="Pfam" id="PF13609"/>
    </source>
</evidence>
<dbReference type="InterPro" id="IPR050298">
    <property type="entry name" value="Gram-neg_bact_OMP"/>
</dbReference>
<dbReference type="InterPro" id="IPR001702">
    <property type="entry name" value="Porin_Gram-ve"/>
</dbReference>
<evidence type="ECO:0000256" key="7">
    <source>
        <dbReference type="ARBA" id="ARBA00023065"/>
    </source>
</evidence>
<keyword evidence="9" id="KW-0472">Membrane</keyword>
<dbReference type="eggNOG" id="COG3203">
    <property type="taxonomic scope" value="Bacteria"/>
</dbReference>
<dbReference type="CDD" id="cd00342">
    <property type="entry name" value="gram_neg_porins"/>
    <property type="match status" value="1"/>
</dbReference>
<dbReference type="GO" id="GO:0009279">
    <property type="term" value="C:cell outer membrane"/>
    <property type="evidence" value="ECO:0007669"/>
    <property type="project" value="UniProtKB-SubCell"/>
</dbReference>
<keyword evidence="6 11" id="KW-0732">Signal</keyword>
<evidence type="ECO:0000256" key="9">
    <source>
        <dbReference type="ARBA" id="ARBA00023136"/>
    </source>
</evidence>
<dbReference type="EMBL" id="CP000089">
    <property type="protein sequence ID" value="AAZ48203.1"/>
    <property type="molecule type" value="Genomic_DNA"/>
</dbReference>
<dbReference type="OrthoDB" id="5289162at2"/>
<keyword evidence="5" id="KW-0812">Transmembrane</keyword>
<feature type="domain" description="Porin" evidence="12">
    <location>
        <begin position="7"/>
        <end position="344"/>
    </location>
</feature>
<organism evidence="13">
    <name type="scientific">Dechloromonas aromatica (strain RCB)</name>
    <dbReference type="NCBI Taxonomy" id="159087"/>
    <lineage>
        <taxon>Bacteria</taxon>
        <taxon>Pseudomonadati</taxon>
        <taxon>Pseudomonadota</taxon>
        <taxon>Betaproteobacteria</taxon>
        <taxon>Rhodocyclales</taxon>
        <taxon>Azonexaceae</taxon>
        <taxon>Dechloromonas</taxon>
    </lineage>
</organism>
<name>Q47AC8_DECAR</name>
<evidence type="ECO:0000256" key="4">
    <source>
        <dbReference type="ARBA" id="ARBA00022452"/>
    </source>
</evidence>
<evidence type="ECO:0000256" key="3">
    <source>
        <dbReference type="ARBA" id="ARBA00022448"/>
    </source>
</evidence>
<proteinExistence type="predicted"/>
<dbReference type="PANTHER" id="PTHR34501:SF9">
    <property type="entry name" value="MAJOR OUTER MEMBRANE PROTEIN P.IA"/>
    <property type="match status" value="1"/>
</dbReference>
<comment type="subunit">
    <text evidence="2">Homotrimer.</text>
</comment>